<evidence type="ECO:0000313" key="2">
    <source>
        <dbReference type="Proteomes" id="UP000720189"/>
    </source>
</evidence>
<dbReference type="GO" id="GO:0031177">
    <property type="term" value="F:phosphopantetheine binding"/>
    <property type="evidence" value="ECO:0007669"/>
    <property type="project" value="TreeGrafter"/>
</dbReference>
<dbReference type="InterPro" id="IPR045851">
    <property type="entry name" value="AMP-bd_C_sf"/>
</dbReference>
<dbReference type="AlphaFoldDB" id="A0A9P9HB30"/>
<dbReference type="Gene3D" id="3.40.50.150">
    <property type="entry name" value="Vaccinia Virus protein VP39"/>
    <property type="match status" value="1"/>
</dbReference>
<dbReference type="GO" id="GO:0043041">
    <property type="term" value="P:amino acid activation for nonribosomal peptide biosynthetic process"/>
    <property type="evidence" value="ECO:0007669"/>
    <property type="project" value="TreeGrafter"/>
</dbReference>
<dbReference type="CDD" id="cd02440">
    <property type="entry name" value="AdoMet_MTases"/>
    <property type="match status" value="1"/>
</dbReference>
<name>A0A9P9HB30_FUSRE</name>
<protein>
    <submittedName>
        <fullName evidence="1">Uncharacterized protein</fullName>
    </submittedName>
</protein>
<organism evidence="1 2">
    <name type="scientific">Fusarium redolens</name>
    <dbReference type="NCBI Taxonomy" id="48865"/>
    <lineage>
        <taxon>Eukaryota</taxon>
        <taxon>Fungi</taxon>
        <taxon>Dikarya</taxon>
        <taxon>Ascomycota</taxon>
        <taxon>Pezizomycotina</taxon>
        <taxon>Sordariomycetes</taxon>
        <taxon>Hypocreomycetidae</taxon>
        <taxon>Hypocreales</taxon>
        <taxon>Nectriaceae</taxon>
        <taxon>Fusarium</taxon>
        <taxon>Fusarium redolens species complex</taxon>
    </lineage>
</organism>
<dbReference type="GeneID" id="70225486"/>
<evidence type="ECO:0000313" key="1">
    <source>
        <dbReference type="EMBL" id="KAH7253598.1"/>
    </source>
</evidence>
<dbReference type="PANTHER" id="PTHR45527:SF1">
    <property type="entry name" value="FATTY ACID SYNTHASE"/>
    <property type="match status" value="1"/>
</dbReference>
<dbReference type="PANTHER" id="PTHR45527">
    <property type="entry name" value="NONRIBOSOMAL PEPTIDE SYNTHETASE"/>
    <property type="match status" value="1"/>
</dbReference>
<reference evidence="1" key="1">
    <citation type="journal article" date="2021" name="Nat. Commun.">
        <title>Genetic determinants of endophytism in the Arabidopsis root mycobiome.</title>
        <authorList>
            <person name="Mesny F."/>
            <person name="Miyauchi S."/>
            <person name="Thiergart T."/>
            <person name="Pickel B."/>
            <person name="Atanasova L."/>
            <person name="Karlsson M."/>
            <person name="Huettel B."/>
            <person name="Barry K.W."/>
            <person name="Haridas S."/>
            <person name="Chen C."/>
            <person name="Bauer D."/>
            <person name="Andreopoulos W."/>
            <person name="Pangilinan J."/>
            <person name="LaButti K."/>
            <person name="Riley R."/>
            <person name="Lipzen A."/>
            <person name="Clum A."/>
            <person name="Drula E."/>
            <person name="Henrissat B."/>
            <person name="Kohler A."/>
            <person name="Grigoriev I.V."/>
            <person name="Martin F.M."/>
            <person name="Hacquard S."/>
        </authorList>
    </citation>
    <scope>NUCLEOTIDE SEQUENCE</scope>
    <source>
        <strain evidence="1">MPI-CAGE-AT-0023</strain>
    </source>
</reference>
<gene>
    <name evidence="1" type="ORF">BKA55DRAFT_593288</name>
</gene>
<dbReference type="SUPFAM" id="SSF53335">
    <property type="entry name" value="S-adenosyl-L-methionine-dependent methyltransferases"/>
    <property type="match status" value="1"/>
</dbReference>
<comment type="caution">
    <text evidence="1">The sequence shown here is derived from an EMBL/GenBank/DDBJ whole genome shotgun (WGS) entry which is preliminary data.</text>
</comment>
<dbReference type="GO" id="GO:0044550">
    <property type="term" value="P:secondary metabolite biosynthetic process"/>
    <property type="evidence" value="ECO:0007669"/>
    <property type="project" value="TreeGrafter"/>
</dbReference>
<dbReference type="GO" id="GO:0005737">
    <property type="term" value="C:cytoplasm"/>
    <property type="evidence" value="ECO:0007669"/>
    <property type="project" value="TreeGrafter"/>
</dbReference>
<dbReference type="EMBL" id="JAGMUX010000007">
    <property type="protein sequence ID" value="KAH7253598.1"/>
    <property type="molecule type" value="Genomic_DNA"/>
</dbReference>
<dbReference type="RefSeq" id="XP_046049845.1">
    <property type="nucleotide sequence ID" value="XM_046195532.1"/>
</dbReference>
<dbReference type="OrthoDB" id="416786at2759"/>
<dbReference type="SUPFAM" id="SSF56801">
    <property type="entry name" value="Acetyl-CoA synthetase-like"/>
    <property type="match status" value="1"/>
</dbReference>
<keyword evidence="2" id="KW-1185">Reference proteome</keyword>
<sequence>MVDVNESICSSARAGVDDQVKVRGQRVELGEIEHALRSQEYVDEAVAILQGEFKENAQIASFVTIHDETVVQGEQLEAQEESEQQIKAWEVQFDDDMYSSMEKVQTQQVGRDFVGWSSMTDGEDFDHQDMNEWLDDILKSILNGCKSIDHVLEIGAGPGMILFNLAHKLQSYIGLEPSEKAVDFVAQSVARLPHLKDKVKIFKGTAADISRLTSSTPILPDTVVINSVLQYFSSQEYLVGVVRDIIKLGSAKTIFFGDVRSYALHKEFLAMRAIHAQRDISQHDLSRIILNMEKSEPELMVDPGFFTVMAATNELSCYRYAAVVHLASENVHHTIRHISEDGWVDFKIQRLDTPDTLAISNIPCSKIVFPRAIVEAVESAELDNQGSGNWLSIVSESAEFYNSMSPMDLVDLAQRADYRIELSWARQSSQLGGLDAIFYRYNGPDDKSKRTLFCFPK</sequence>
<accession>A0A9P9HB30</accession>
<dbReference type="Proteomes" id="UP000720189">
    <property type="component" value="Unassembled WGS sequence"/>
</dbReference>
<dbReference type="InterPro" id="IPR029063">
    <property type="entry name" value="SAM-dependent_MTases_sf"/>
</dbReference>
<dbReference type="Gene3D" id="3.30.300.30">
    <property type="match status" value="1"/>
</dbReference>
<proteinExistence type="predicted"/>